<name>G0UVN8_TRYCI</name>
<keyword evidence="2" id="KW-0732">Signal</keyword>
<dbReference type="EMBL" id="HE575323">
    <property type="protein sequence ID" value="CCC93454.1"/>
    <property type="molecule type" value="Genomic_DNA"/>
</dbReference>
<keyword evidence="1" id="KW-0812">Transmembrane</keyword>
<dbReference type="AlphaFoldDB" id="G0UVN8"/>
<reference evidence="3" key="1">
    <citation type="journal article" date="2012" name="Proc. Natl. Acad. Sci. U.S.A.">
        <title>Antigenic diversity is generated by distinct evolutionary mechanisms in African trypanosome species.</title>
        <authorList>
            <person name="Jackson A.P."/>
            <person name="Berry A."/>
            <person name="Aslett M."/>
            <person name="Allison H.C."/>
            <person name="Burton P."/>
            <person name="Vavrova-Anderson J."/>
            <person name="Brown R."/>
            <person name="Browne H."/>
            <person name="Corton N."/>
            <person name="Hauser H."/>
            <person name="Gamble J."/>
            <person name="Gilderthorp R."/>
            <person name="Marcello L."/>
            <person name="McQuillan J."/>
            <person name="Otto T.D."/>
            <person name="Quail M.A."/>
            <person name="Sanders M.J."/>
            <person name="van Tonder A."/>
            <person name="Ginger M.L."/>
            <person name="Field M.C."/>
            <person name="Barry J.D."/>
            <person name="Hertz-Fowler C."/>
            <person name="Berriman M."/>
        </authorList>
    </citation>
    <scope>NUCLEOTIDE SEQUENCE</scope>
    <source>
        <strain evidence="3">IL3000</strain>
    </source>
</reference>
<evidence type="ECO:0000313" key="3">
    <source>
        <dbReference type="EMBL" id="CCC93454.1"/>
    </source>
</evidence>
<protein>
    <submittedName>
        <fullName evidence="3">Uncharacterized protein</fullName>
    </submittedName>
</protein>
<sequence length="281" mass="31149">MFARVSVLLITLSFSPHSAASPPRMHEMNGSSSVDHLFSPVEGGSISPKIYKELGAARSEELTNEMCKEMYGDNVQFDSAHNRCVWIHSQSVADALRFVPLSSIDKNECLYSWLLSDVLSSSDFVGMGLVLGSVEGEEETSLRCGHADLRRWFVDESDTPNEIKGKQLMPEMRGKETHTKDNGSGGGETTWPLLLLISLCVLTLVLQVSLIYVVVLIRSALRARKHSEDVDGLPPRTDVENLQEVEGELRELQPYGDGEGMYRIDEQVTTNPSLIDCRAPH</sequence>
<feature type="chain" id="PRO_5003410773" evidence="2">
    <location>
        <begin position="21"/>
        <end position="281"/>
    </location>
</feature>
<accession>G0UVN8</accession>
<dbReference type="VEuPathDB" id="TriTrypDB:TcIL3000_10_2130"/>
<keyword evidence="1" id="KW-1133">Transmembrane helix</keyword>
<proteinExistence type="predicted"/>
<keyword evidence="1" id="KW-0472">Membrane</keyword>
<gene>
    <name evidence="3" type="ORF">TCIL3000_10_2130</name>
</gene>
<feature type="signal peptide" evidence="2">
    <location>
        <begin position="1"/>
        <end position="20"/>
    </location>
</feature>
<organism evidence="3">
    <name type="scientific">Trypanosoma congolense (strain IL3000)</name>
    <dbReference type="NCBI Taxonomy" id="1068625"/>
    <lineage>
        <taxon>Eukaryota</taxon>
        <taxon>Discoba</taxon>
        <taxon>Euglenozoa</taxon>
        <taxon>Kinetoplastea</taxon>
        <taxon>Metakinetoplastina</taxon>
        <taxon>Trypanosomatida</taxon>
        <taxon>Trypanosomatidae</taxon>
        <taxon>Trypanosoma</taxon>
        <taxon>Nannomonas</taxon>
    </lineage>
</organism>
<feature type="transmembrane region" description="Helical" evidence="1">
    <location>
        <begin position="191"/>
        <end position="217"/>
    </location>
</feature>
<evidence type="ECO:0000256" key="1">
    <source>
        <dbReference type="SAM" id="Phobius"/>
    </source>
</evidence>
<evidence type="ECO:0000256" key="2">
    <source>
        <dbReference type="SAM" id="SignalP"/>
    </source>
</evidence>